<protein>
    <recommendedName>
        <fullName evidence="2">PRC-barrel domain-containing protein</fullName>
    </recommendedName>
</protein>
<reference evidence="4" key="1">
    <citation type="journal article" date="2019" name="Int. J. Syst. Evol. Microbiol.">
        <title>The Global Catalogue of Microorganisms (GCM) 10K type strain sequencing project: providing services to taxonomists for standard genome sequencing and annotation.</title>
        <authorList>
            <consortium name="The Broad Institute Genomics Platform"/>
            <consortium name="The Broad Institute Genome Sequencing Center for Infectious Disease"/>
            <person name="Wu L."/>
            <person name="Ma J."/>
        </authorList>
    </citation>
    <scope>NUCLEOTIDE SEQUENCE [LARGE SCALE GENOMIC DNA]</scope>
    <source>
        <strain evidence="4">JCM 10671</strain>
    </source>
</reference>
<dbReference type="InterPro" id="IPR027275">
    <property type="entry name" value="PRC-brl_dom"/>
</dbReference>
<dbReference type="Pfam" id="PF05239">
    <property type="entry name" value="PRC"/>
    <property type="match status" value="1"/>
</dbReference>
<dbReference type="Gene3D" id="2.30.30.240">
    <property type="entry name" value="PRC-barrel domain"/>
    <property type="match status" value="1"/>
</dbReference>
<proteinExistence type="predicted"/>
<name>A0ABP3RJ86_9ACTN</name>
<evidence type="ECO:0000313" key="4">
    <source>
        <dbReference type="Proteomes" id="UP001500957"/>
    </source>
</evidence>
<dbReference type="EMBL" id="BAAAHE010000008">
    <property type="protein sequence ID" value="GAA0611078.1"/>
    <property type="molecule type" value="Genomic_DNA"/>
</dbReference>
<comment type="caution">
    <text evidence="3">The sequence shown here is derived from an EMBL/GenBank/DDBJ whole genome shotgun (WGS) entry which is preliminary data.</text>
</comment>
<keyword evidence="4" id="KW-1185">Reference proteome</keyword>
<evidence type="ECO:0000259" key="2">
    <source>
        <dbReference type="Pfam" id="PF05239"/>
    </source>
</evidence>
<sequence length="150" mass="15828">MRITEARLRPVVATSTATTLGHVAGFLIEAEAARIVGVRLETDGDANVLPWDRLESFGPDAVTVADADVLRTPADSAEERRADPDLDPIGKPAIEETGNGLGVVDDVDFDPETGALRAVLTEVYELPADKLLGLGSYALVFGELQGMTPA</sequence>
<feature type="region of interest" description="Disordered" evidence="1">
    <location>
        <begin position="72"/>
        <end position="104"/>
    </location>
</feature>
<organism evidence="3 4">
    <name type="scientific">Sporichthya brevicatena</name>
    <dbReference type="NCBI Taxonomy" id="171442"/>
    <lineage>
        <taxon>Bacteria</taxon>
        <taxon>Bacillati</taxon>
        <taxon>Actinomycetota</taxon>
        <taxon>Actinomycetes</taxon>
        <taxon>Sporichthyales</taxon>
        <taxon>Sporichthyaceae</taxon>
        <taxon>Sporichthya</taxon>
    </lineage>
</organism>
<gene>
    <name evidence="3" type="ORF">GCM10009547_11390</name>
</gene>
<feature type="domain" description="PRC-barrel" evidence="2">
    <location>
        <begin position="87"/>
        <end position="123"/>
    </location>
</feature>
<dbReference type="Proteomes" id="UP001500957">
    <property type="component" value="Unassembled WGS sequence"/>
</dbReference>
<dbReference type="RefSeq" id="WP_344602533.1">
    <property type="nucleotide sequence ID" value="NZ_BAAAHE010000008.1"/>
</dbReference>
<evidence type="ECO:0000313" key="3">
    <source>
        <dbReference type="EMBL" id="GAA0611078.1"/>
    </source>
</evidence>
<accession>A0ABP3RJ86</accession>
<evidence type="ECO:0000256" key="1">
    <source>
        <dbReference type="SAM" id="MobiDB-lite"/>
    </source>
</evidence>